<accession>A0A921ZSG8</accession>
<proteinExistence type="predicted"/>
<dbReference type="Proteomes" id="UP000791440">
    <property type="component" value="Unassembled WGS sequence"/>
</dbReference>
<dbReference type="AlphaFoldDB" id="A0A921ZSG8"/>
<dbReference type="EMBL" id="JH668932">
    <property type="protein sequence ID" value="KAG6463079.1"/>
    <property type="molecule type" value="Genomic_DNA"/>
</dbReference>
<evidence type="ECO:0000313" key="2">
    <source>
        <dbReference type="Proteomes" id="UP000791440"/>
    </source>
</evidence>
<keyword evidence="2" id="KW-1185">Reference proteome</keyword>
<gene>
    <name evidence="1" type="ORF">O3G_MSEX013652</name>
</gene>
<protein>
    <submittedName>
        <fullName evidence="1">Uncharacterized protein</fullName>
    </submittedName>
</protein>
<comment type="caution">
    <text evidence="1">The sequence shown here is derived from an EMBL/GenBank/DDBJ whole genome shotgun (WGS) entry which is preliminary data.</text>
</comment>
<organism evidence="1 2">
    <name type="scientific">Manduca sexta</name>
    <name type="common">Tobacco hawkmoth</name>
    <name type="synonym">Tobacco hornworm</name>
    <dbReference type="NCBI Taxonomy" id="7130"/>
    <lineage>
        <taxon>Eukaryota</taxon>
        <taxon>Metazoa</taxon>
        <taxon>Ecdysozoa</taxon>
        <taxon>Arthropoda</taxon>
        <taxon>Hexapoda</taxon>
        <taxon>Insecta</taxon>
        <taxon>Pterygota</taxon>
        <taxon>Neoptera</taxon>
        <taxon>Endopterygota</taxon>
        <taxon>Lepidoptera</taxon>
        <taxon>Glossata</taxon>
        <taxon>Ditrysia</taxon>
        <taxon>Bombycoidea</taxon>
        <taxon>Sphingidae</taxon>
        <taxon>Sphinginae</taxon>
        <taxon>Sphingini</taxon>
        <taxon>Manduca</taxon>
    </lineage>
</organism>
<name>A0A921ZSG8_MANSE</name>
<reference evidence="1" key="1">
    <citation type="journal article" date="2016" name="Insect Biochem. Mol. Biol.">
        <title>Multifaceted biological insights from a draft genome sequence of the tobacco hornworm moth, Manduca sexta.</title>
        <authorList>
            <person name="Kanost M.R."/>
            <person name="Arrese E.L."/>
            <person name="Cao X."/>
            <person name="Chen Y.R."/>
            <person name="Chellapilla S."/>
            <person name="Goldsmith M.R."/>
            <person name="Grosse-Wilde E."/>
            <person name="Heckel D.G."/>
            <person name="Herndon N."/>
            <person name="Jiang H."/>
            <person name="Papanicolaou A."/>
            <person name="Qu J."/>
            <person name="Soulages J.L."/>
            <person name="Vogel H."/>
            <person name="Walters J."/>
            <person name="Waterhouse R.M."/>
            <person name="Ahn S.J."/>
            <person name="Almeida F.C."/>
            <person name="An C."/>
            <person name="Aqrawi P."/>
            <person name="Bretschneider A."/>
            <person name="Bryant W.B."/>
            <person name="Bucks S."/>
            <person name="Chao H."/>
            <person name="Chevignon G."/>
            <person name="Christen J.M."/>
            <person name="Clarke D.F."/>
            <person name="Dittmer N.T."/>
            <person name="Ferguson L.C.F."/>
            <person name="Garavelou S."/>
            <person name="Gordon K.H.J."/>
            <person name="Gunaratna R.T."/>
            <person name="Han Y."/>
            <person name="Hauser F."/>
            <person name="He Y."/>
            <person name="Heidel-Fischer H."/>
            <person name="Hirsh A."/>
            <person name="Hu Y."/>
            <person name="Jiang H."/>
            <person name="Kalra D."/>
            <person name="Klinner C."/>
            <person name="Konig C."/>
            <person name="Kovar C."/>
            <person name="Kroll A.R."/>
            <person name="Kuwar S.S."/>
            <person name="Lee S.L."/>
            <person name="Lehman R."/>
            <person name="Li K."/>
            <person name="Li Z."/>
            <person name="Liang H."/>
            <person name="Lovelace S."/>
            <person name="Lu Z."/>
            <person name="Mansfield J.H."/>
            <person name="McCulloch K.J."/>
            <person name="Mathew T."/>
            <person name="Morton B."/>
            <person name="Muzny D.M."/>
            <person name="Neunemann D."/>
            <person name="Ongeri F."/>
            <person name="Pauchet Y."/>
            <person name="Pu L.L."/>
            <person name="Pyrousis I."/>
            <person name="Rao X.J."/>
            <person name="Redding A."/>
            <person name="Roesel C."/>
            <person name="Sanchez-Gracia A."/>
            <person name="Schaack S."/>
            <person name="Shukla A."/>
            <person name="Tetreau G."/>
            <person name="Wang Y."/>
            <person name="Xiong G.H."/>
            <person name="Traut W."/>
            <person name="Walsh T.K."/>
            <person name="Worley K.C."/>
            <person name="Wu D."/>
            <person name="Wu W."/>
            <person name="Wu Y.Q."/>
            <person name="Zhang X."/>
            <person name="Zou Z."/>
            <person name="Zucker H."/>
            <person name="Briscoe A.D."/>
            <person name="Burmester T."/>
            <person name="Clem R.J."/>
            <person name="Feyereisen R."/>
            <person name="Grimmelikhuijzen C.J.P."/>
            <person name="Hamodrakas S.J."/>
            <person name="Hansson B.S."/>
            <person name="Huguet E."/>
            <person name="Jermiin L.S."/>
            <person name="Lan Q."/>
            <person name="Lehman H.K."/>
            <person name="Lorenzen M."/>
            <person name="Merzendorfer H."/>
            <person name="Michalopoulos I."/>
            <person name="Morton D.B."/>
            <person name="Muthukrishnan S."/>
            <person name="Oakeshott J.G."/>
            <person name="Palmer W."/>
            <person name="Park Y."/>
            <person name="Passarelli A.L."/>
            <person name="Rozas J."/>
            <person name="Schwartz L.M."/>
            <person name="Smith W."/>
            <person name="Southgate A."/>
            <person name="Vilcinskas A."/>
            <person name="Vogt R."/>
            <person name="Wang P."/>
            <person name="Werren J."/>
            <person name="Yu X.Q."/>
            <person name="Zhou J.J."/>
            <person name="Brown S.J."/>
            <person name="Scherer S.E."/>
            <person name="Richards S."/>
            <person name="Blissard G.W."/>
        </authorList>
    </citation>
    <scope>NUCLEOTIDE SEQUENCE</scope>
</reference>
<evidence type="ECO:0000313" key="1">
    <source>
        <dbReference type="EMBL" id="KAG6463079.1"/>
    </source>
</evidence>
<sequence>MYNKTKNERTLNPFCLQNISSYQITADSSFYFTLSTLTPSSTQKTNYACYSAIYANRLTIFHKLTNTSKGLSVSLARLYDDRVKNTPQDVF</sequence>
<reference evidence="1" key="2">
    <citation type="submission" date="2020-12" db="EMBL/GenBank/DDBJ databases">
        <authorList>
            <person name="Kanost M."/>
        </authorList>
    </citation>
    <scope>NUCLEOTIDE SEQUENCE</scope>
</reference>